<comment type="caution">
    <text evidence="1">The sequence shown here is derived from an EMBL/GenBank/DDBJ whole genome shotgun (WGS) entry which is preliminary data.</text>
</comment>
<dbReference type="EMBL" id="CM047738">
    <property type="protein sequence ID" value="KAJ0044706.1"/>
    <property type="molecule type" value="Genomic_DNA"/>
</dbReference>
<evidence type="ECO:0000313" key="1">
    <source>
        <dbReference type="EMBL" id="KAJ0044706.1"/>
    </source>
</evidence>
<keyword evidence="2" id="KW-1185">Reference proteome</keyword>
<reference evidence="2" key="1">
    <citation type="journal article" date="2023" name="G3 (Bethesda)">
        <title>Genome assembly and association tests identify interacting loci associated with vigor, precocity, and sex in interspecific pistachio rootstocks.</title>
        <authorList>
            <person name="Palmer W."/>
            <person name="Jacygrad E."/>
            <person name="Sagayaradj S."/>
            <person name="Cavanaugh K."/>
            <person name="Han R."/>
            <person name="Bertier L."/>
            <person name="Beede B."/>
            <person name="Kafkas S."/>
            <person name="Golino D."/>
            <person name="Preece J."/>
            <person name="Michelmore R."/>
        </authorList>
    </citation>
    <scope>NUCLEOTIDE SEQUENCE [LARGE SCALE GENOMIC DNA]</scope>
</reference>
<organism evidence="1 2">
    <name type="scientific">Pistacia integerrima</name>
    <dbReference type="NCBI Taxonomy" id="434235"/>
    <lineage>
        <taxon>Eukaryota</taxon>
        <taxon>Viridiplantae</taxon>
        <taxon>Streptophyta</taxon>
        <taxon>Embryophyta</taxon>
        <taxon>Tracheophyta</taxon>
        <taxon>Spermatophyta</taxon>
        <taxon>Magnoliopsida</taxon>
        <taxon>eudicotyledons</taxon>
        <taxon>Gunneridae</taxon>
        <taxon>Pentapetalae</taxon>
        <taxon>rosids</taxon>
        <taxon>malvids</taxon>
        <taxon>Sapindales</taxon>
        <taxon>Anacardiaceae</taxon>
        <taxon>Pistacia</taxon>
    </lineage>
</organism>
<name>A0ACC0Z0N7_9ROSI</name>
<proteinExistence type="predicted"/>
<accession>A0ACC0Z0N7</accession>
<sequence>MSLSKWKMNGNSCYALIGGWNEVKKRNKLEKNQMIQVWSFRVDEMLCFAFVRVAITSPRIGFIEAKCHSLETL</sequence>
<protein>
    <submittedName>
        <fullName evidence="1">Uncharacterized protein</fullName>
    </submittedName>
</protein>
<gene>
    <name evidence="1" type="ORF">Pint_05022</name>
</gene>
<dbReference type="Proteomes" id="UP001163603">
    <property type="component" value="Chromosome 3"/>
</dbReference>
<evidence type="ECO:0000313" key="2">
    <source>
        <dbReference type="Proteomes" id="UP001163603"/>
    </source>
</evidence>